<dbReference type="FunFam" id="3.80.10.10:FF:000383">
    <property type="entry name" value="Leucine-rich repeat receptor protein kinase EMS1"/>
    <property type="match status" value="1"/>
</dbReference>
<feature type="compositionally biased region" description="Polar residues" evidence="3">
    <location>
        <begin position="40"/>
        <end position="52"/>
    </location>
</feature>
<keyword evidence="4" id="KW-1133">Transmembrane helix</keyword>
<proteinExistence type="predicted"/>
<dbReference type="InterPro" id="IPR001611">
    <property type="entry name" value="Leu-rich_rpt"/>
</dbReference>
<dbReference type="PANTHER" id="PTHR47988">
    <property type="entry name" value="SOMATIC EMBRYOGENESIS RECEPTOR KINASE 1"/>
    <property type="match status" value="1"/>
</dbReference>
<keyword evidence="2" id="KW-0677">Repeat</keyword>
<organism evidence="5 6">
    <name type="scientific">Nitzschia inconspicua</name>
    <dbReference type="NCBI Taxonomy" id="303405"/>
    <lineage>
        <taxon>Eukaryota</taxon>
        <taxon>Sar</taxon>
        <taxon>Stramenopiles</taxon>
        <taxon>Ochrophyta</taxon>
        <taxon>Bacillariophyta</taxon>
        <taxon>Bacillariophyceae</taxon>
        <taxon>Bacillariophycidae</taxon>
        <taxon>Bacillariales</taxon>
        <taxon>Bacillariaceae</taxon>
        <taxon>Nitzschia</taxon>
    </lineage>
</organism>
<reference evidence="5" key="2">
    <citation type="submission" date="2021-04" db="EMBL/GenBank/DDBJ databases">
        <authorList>
            <person name="Podell S."/>
        </authorList>
    </citation>
    <scope>NUCLEOTIDE SEQUENCE</scope>
    <source>
        <strain evidence="5">Hildebrandi</strain>
    </source>
</reference>
<evidence type="ECO:0000256" key="1">
    <source>
        <dbReference type="ARBA" id="ARBA00022729"/>
    </source>
</evidence>
<evidence type="ECO:0000313" key="5">
    <source>
        <dbReference type="EMBL" id="KAG7351694.1"/>
    </source>
</evidence>
<comment type="caution">
    <text evidence="5">The sequence shown here is derived from an EMBL/GenBank/DDBJ whole genome shotgun (WGS) entry which is preliminary data.</text>
</comment>
<accession>A0A9K3KX88</accession>
<keyword evidence="6" id="KW-1185">Reference proteome</keyword>
<evidence type="ECO:0000256" key="2">
    <source>
        <dbReference type="ARBA" id="ARBA00022737"/>
    </source>
</evidence>
<evidence type="ECO:0000256" key="3">
    <source>
        <dbReference type="SAM" id="MobiDB-lite"/>
    </source>
</evidence>
<keyword evidence="1" id="KW-0732">Signal</keyword>
<feature type="compositionally biased region" description="Polar residues" evidence="3">
    <location>
        <begin position="126"/>
        <end position="140"/>
    </location>
</feature>
<feature type="compositionally biased region" description="Polar residues" evidence="3">
    <location>
        <begin position="104"/>
        <end position="120"/>
    </location>
</feature>
<keyword evidence="4" id="KW-0472">Membrane</keyword>
<reference evidence="5" key="1">
    <citation type="journal article" date="2021" name="Sci. Rep.">
        <title>Diploid genomic architecture of Nitzschia inconspicua, an elite biomass production diatom.</title>
        <authorList>
            <person name="Oliver A."/>
            <person name="Podell S."/>
            <person name="Pinowska A."/>
            <person name="Traller J.C."/>
            <person name="Smith S.R."/>
            <person name="McClure R."/>
            <person name="Beliaev A."/>
            <person name="Bohutskyi P."/>
            <person name="Hill E.A."/>
            <person name="Rabines A."/>
            <person name="Zheng H."/>
            <person name="Allen L.Z."/>
            <person name="Kuo A."/>
            <person name="Grigoriev I.V."/>
            <person name="Allen A.E."/>
            <person name="Hazlebeck D."/>
            <person name="Allen E.E."/>
        </authorList>
    </citation>
    <scope>NUCLEOTIDE SEQUENCE</scope>
    <source>
        <strain evidence="5">Hildebrandi</strain>
    </source>
</reference>
<protein>
    <submittedName>
        <fullName evidence="5">RHS repeat-associated core domain containing protein</fullName>
    </submittedName>
</protein>
<feature type="transmembrane region" description="Helical" evidence="4">
    <location>
        <begin position="172"/>
        <end position="196"/>
    </location>
</feature>
<feature type="compositionally biased region" description="Polar residues" evidence="3">
    <location>
        <begin position="66"/>
        <end position="97"/>
    </location>
</feature>
<dbReference type="Pfam" id="PF00560">
    <property type="entry name" value="LRR_1"/>
    <property type="match status" value="2"/>
</dbReference>
<evidence type="ECO:0000256" key="4">
    <source>
        <dbReference type="SAM" id="Phobius"/>
    </source>
</evidence>
<dbReference type="EMBL" id="JAGRRH010000017">
    <property type="protein sequence ID" value="KAG7351694.1"/>
    <property type="molecule type" value="Genomic_DNA"/>
</dbReference>
<keyword evidence="4" id="KW-0812">Transmembrane</keyword>
<dbReference type="Proteomes" id="UP000693970">
    <property type="component" value="Unassembled WGS sequence"/>
</dbReference>
<sequence>MESFGIRFGGNVVRVTIEQWRRKRKATGGAIIQPPRKQRQSMFCSNDITTPTSEEEMKSQGGESLRSIQVSRSTAAKRNEAGGTTTSSEGPANTTPCQWKRSKSQPSAALDSSMTDQGCSSIDLENGQSMNTGETTSECTDSGGAPLPKPVSSIWKCRYSELDRCCPQSLDLFVLFLTILGIGLMISILCVVILVSTYHSAVFGRKPPYNNNHSLVAVPFPDPTTYNNKQDLIPPTMSPTTLAVGYMMNRLQLAIRPHHDHHYHDDSSTNFTHSQLDRSSPQYQAIVWLSQHFPMDTTLEDLLLSTYYALATLYFTANGKSWRNNSGWMSPEEQHLCHWAGVTCIQTATSAVVGLNLSHNDLAGSLPTEIGLLTNITSLSLSQNHLMGPVPSELGYLQQLQQLHLDRNHFSGSLPVEIATNLPRLEEASLHGNDLVAGLRNFSPCNSITTPKSLLADCAGAVTTNTDLETGRPKVLCPCCTTCCYTVVDRHSTGSKDEVVCIAQQPYMYPKLTNSSYHEESP</sequence>
<name>A0A9K3KX88_9STRA</name>
<gene>
    <name evidence="5" type="ORF">IV203_007742</name>
</gene>
<dbReference type="AlphaFoldDB" id="A0A9K3KX88"/>
<feature type="region of interest" description="Disordered" evidence="3">
    <location>
        <begin position="24"/>
        <end position="144"/>
    </location>
</feature>
<evidence type="ECO:0000313" key="6">
    <source>
        <dbReference type="Proteomes" id="UP000693970"/>
    </source>
</evidence>
<dbReference type="OrthoDB" id="46376at2759"/>